<reference evidence="5" key="1">
    <citation type="submission" date="2020-05" db="EMBL/GenBank/DDBJ databases">
        <title>WGS assembly of Panicum virgatum.</title>
        <authorList>
            <person name="Lovell J.T."/>
            <person name="Jenkins J."/>
            <person name="Shu S."/>
            <person name="Juenger T.E."/>
            <person name="Schmutz J."/>
        </authorList>
    </citation>
    <scope>NUCLEOTIDE SEQUENCE</scope>
    <source>
        <strain evidence="5">AP13</strain>
    </source>
</reference>
<proteinExistence type="predicted"/>
<comment type="caution">
    <text evidence="5">The sequence shown here is derived from an EMBL/GenBank/DDBJ whole genome shotgun (WGS) entry which is preliminary data.</text>
</comment>
<dbReference type="InterPro" id="IPR029063">
    <property type="entry name" value="SAM-dependent_MTases_sf"/>
</dbReference>
<evidence type="ECO:0000256" key="3">
    <source>
        <dbReference type="ARBA" id="ARBA00022691"/>
    </source>
</evidence>
<dbReference type="InterPro" id="IPR036388">
    <property type="entry name" value="WH-like_DNA-bd_sf"/>
</dbReference>
<keyword evidence="6" id="KW-1185">Reference proteome</keyword>
<evidence type="ECO:0000313" key="5">
    <source>
        <dbReference type="EMBL" id="KAG2626382.1"/>
    </source>
</evidence>
<dbReference type="GO" id="GO:0032259">
    <property type="term" value="P:methylation"/>
    <property type="evidence" value="ECO:0007669"/>
    <property type="project" value="UniProtKB-KW"/>
</dbReference>
<evidence type="ECO:0000259" key="4">
    <source>
        <dbReference type="Pfam" id="PF08100"/>
    </source>
</evidence>
<dbReference type="Gene3D" id="3.40.50.150">
    <property type="entry name" value="Vaccinia Virus protein VP39"/>
    <property type="match status" value="1"/>
</dbReference>
<dbReference type="GO" id="GO:0046983">
    <property type="term" value="F:protein dimerization activity"/>
    <property type="evidence" value="ECO:0007669"/>
    <property type="project" value="InterPro"/>
</dbReference>
<dbReference type="PANTHER" id="PTHR11746">
    <property type="entry name" value="O-METHYLTRANSFERASE"/>
    <property type="match status" value="1"/>
</dbReference>
<dbReference type="FunFam" id="1.10.10.10:FF:000292">
    <property type="entry name" value="O-methyltransferase ZRP4"/>
    <property type="match status" value="1"/>
</dbReference>
<keyword evidence="1" id="KW-0489">Methyltransferase</keyword>
<keyword evidence="3" id="KW-0949">S-adenosyl-L-methionine</keyword>
<keyword evidence="2" id="KW-0808">Transferase</keyword>
<dbReference type="Pfam" id="PF08100">
    <property type="entry name" value="Dimerisation"/>
    <property type="match status" value="1"/>
</dbReference>
<gene>
    <name evidence="5" type="ORF">PVAP13_3KG351300</name>
</gene>
<accession>A0A8T0UPL5</accession>
<evidence type="ECO:0000256" key="1">
    <source>
        <dbReference type="ARBA" id="ARBA00022603"/>
    </source>
</evidence>
<evidence type="ECO:0000313" key="6">
    <source>
        <dbReference type="Proteomes" id="UP000823388"/>
    </source>
</evidence>
<dbReference type="Proteomes" id="UP000823388">
    <property type="component" value="Chromosome 3K"/>
</dbReference>
<dbReference type="InterPro" id="IPR016461">
    <property type="entry name" value="COMT-like"/>
</dbReference>
<feature type="domain" description="O-methyltransferase dimerisation" evidence="4">
    <location>
        <begin position="80"/>
        <end position="177"/>
    </location>
</feature>
<dbReference type="AlphaFoldDB" id="A0A8T0UPL5"/>
<name>A0A8T0UPL5_PANVG</name>
<sequence length="255" mass="27871">MALLADKLDLSDDGRVLQRYYCSMNGFSARIFSSKISNKSSEAQVLNKYWRRPRPRSGTACSSADEQPVPSLLDAQLELWHHTLGYIKAMALKAALDLCIADAIHHHGGAATLAQIAARVALRPSRTPCLRRLMRVLTVTGVFSTARQRPAGDGGGDDEHSDDASYGLTPASRLLVGSPSLSPFLALMLDGAFVSPFLGLGAWLQQGEHEQLPVPEQPSSSLFEMAHGKKPWDLASRDPAFTSLFNEGMNKRRRE</sequence>
<dbReference type="Gene3D" id="1.10.10.10">
    <property type="entry name" value="Winged helix-like DNA-binding domain superfamily/Winged helix DNA-binding domain"/>
    <property type="match status" value="1"/>
</dbReference>
<evidence type="ECO:0000256" key="2">
    <source>
        <dbReference type="ARBA" id="ARBA00022679"/>
    </source>
</evidence>
<dbReference type="InterPro" id="IPR036390">
    <property type="entry name" value="WH_DNA-bd_sf"/>
</dbReference>
<protein>
    <recommendedName>
        <fullName evidence="4">O-methyltransferase dimerisation domain-containing protein</fullName>
    </recommendedName>
</protein>
<dbReference type="GO" id="GO:0008168">
    <property type="term" value="F:methyltransferase activity"/>
    <property type="evidence" value="ECO:0007669"/>
    <property type="project" value="UniProtKB-KW"/>
</dbReference>
<dbReference type="PROSITE" id="PS51683">
    <property type="entry name" value="SAM_OMT_II"/>
    <property type="match status" value="1"/>
</dbReference>
<dbReference type="SUPFAM" id="SSF46785">
    <property type="entry name" value="Winged helix' DNA-binding domain"/>
    <property type="match status" value="1"/>
</dbReference>
<dbReference type="EMBL" id="CM029041">
    <property type="protein sequence ID" value="KAG2626382.1"/>
    <property type="molecule type" value="Genomic_DNA"/>
</dbReference>
<organism evidence="5 6">
    <name type="scientific">Panicum virgatum</name>
    <name type="common">Blackwell switchgrass</name>
    <dbReference type="NCBI Taxonomy" id="38727"/>
    <lineage>
        <taxon>Eukaryota</taxon>
        <taxon>Viridiplantae</taxon>
        <taxon>Streptophyta</taxon>
        <taxon>Embryophyta</taxon>
        <taxon>Tracheophyta</taxon>
        <taxon>Spermatophyta</taxon>
        <taxon>Magnoliopsida</taxon>
        <taxon>Liliopsida</taxon>
        <taxon>Poales</taxon>
        <taxon>Poaceae</taxon>
        <taxon>PACMAD clade</taxon>
        <taxon>Panicoideae</taxon>
        <taxon>Panicodae</taxon>
        <taxon>Paniceae</taxon>
        <taxon>Panicinae</taxon>
        <taxon>Panicum</taxon>
        <taxon>Panicum sect. Hiantes</taxon>
    </lineage>
</organism>
<dbReference type="InterPro" id="IPR012967">
    <property type="entry name" value="COMT_dimerisation"/>
</dbReference>